<feature type="chain" id="PRO_5039571222" evidence="2">
    <location>
        <begin position="35"/>
        <end position="86"/>
    </location>
</feature>
<comment type="caution">
    <text evidence="3">The sequence shown here is derived from an EMBL/GenBank/DDBJ whole genome shotgun (WGS) entry which is preliminary data.</text>
</comment>
<evidence type="ECO:0000313" key="4">
    <source>
        <dbReference type="Proteomes" id="UP000565711"/>
    </source>
</evidence>
<dbReference type="EMBL" id="JAAXOP010000007">
    <property type="protein sequence ID" value="NKY51500.1"/>
    <property type="molecule type" value="Genomic_DNA"/>
</dbReference>
<reference evidence="3 4" key="1">
    <citation type="submission" date="2020-04" db="EMBL/GenBank/DDBJ databases">
        <title>MicrobeNet Type strains.</title>
        <authorList>
            <person name="Nicholson A.C."/>
        </authorList>
    </citation>
    <scope>NUCLEOTIDE SEQUENCE [LARGE SCALE GENOMIC DNA]</scope>
    <source>
        <strain evidence="3 4">JCM 12354</strain>
    </source>
</reference>
<dbReference type="Proteomes" id="UP000565711">
    <property type="component" value="Unassembled WGS sequence"/>
</dbReference>
<feature type="signal peptide" evidence="2">
    <location>
        <begin position="1"/>
        <end position="34"/>
    </location>
</feature>
<evidence type="ECO:0000256" key="2">
    <source>
        <dbReference type="SAM" id="SignalP"/>
    </source>
</evidence>
<feature type="region of interest" description="Disordered" evidence="1">
    <location>
        <begin position="47"/>
        <end position="86"/>
    </location>
</feature>
<evidence type="ECO:0000313" key="3">
    <source>
        <dbReference type="EMBL" id="NKY51500.1"/>
    </source>
</evidence>
<dbReference type="RefSeq" id="WP_067874681.1">
    <property type="nucleotide sequence ID" value="NZ_JAAXOP010000007.1"/>
</dbReference>
<keyword evidence="2" id="KW-0732">Signal</keyword>
<protein>
    <submittedName>
        <fullName evidence="3">Uncharacterized protein</fullName>
    </submittedName>
</protein>
<proteinExistence type="predicted"/>
<keyword evidence="4" id="KW-1185">Reference proteome</keyword>
<organism evidence="3 4">
    <name type="scientific">Nocardia vermiculata</name>
    <dbReference type="NCBI Taxonomy" id="257274"/>
    <lineage>
        <taxon>Bacteria</taxon>
        <taxon>Bacillati</taxon>
        <taxon>Actinomycetota</taxon>
        <taxon>Actinomycetes</taxon>
        <taxon>Mycobacteriales</taxon>
        <taxon>Nocardiaceae</taxon>
        <taxon>Nocardia</taxon>
    </lineage>
</organism>
<evidence type="ECO:0000256" key="1">
    <source>
        <dbReference type="SAM" id="MobiDB-lite"/>
    </source>
</evidence>
<accession>A0A846Y0G2</accession>
<name>A0A846Y0G2_9NOCA</name>
<gene>
    <name evidence="3" type="ORF">HGA08_14845</name>
</gene>
<dbReference type="AlphaFoldDB" id="A0A846Y0G2"/>
<sequence length="86" mass="8498">MPKSPQLQRIRRISAGALAAAAVLAGGISVELNAAATSSAEALSGVEAPAVSAGVPQVRSAASREWAGTTPLREGDRDPDSSTAGS</sequence>